<dbReference type="OrthoDB" id="619536at2759"/>
<keyword evidence="1" id="KW-0812">Transmembrane</keyword>
<dbReference type="InterPro" id="IPR045034">
    <property type="entry name" value="O-acyltransferase_WSD1-like"/>
</dbReference>
<comment type="caution">
    <text evidence="3">The sequence shown here is derived from an EMBL/GenBank/DDBJ whole genome shotgun (WGS) entry which is preliminary data.</text>
</comment>
<dbReference type="GO" id="GO:0019432">
    <property type="term" value="P:triglyceride biosynthetic process"/>
    <property type="evidence" value="ECO:0007669"/>
    <property type="project" value="TreeGrafter"/>
</dbReference>
<evidence type="ECO:0000256" key="1">
    <source>
        <dbReference type="SAM" id="Phobius"/>
    </source>
</evidence>
<organism evidence="3 4">
    <name type="scientific">Allacma fusca</name>
    <dbReference type="NCBI Taxonomy" id="39272"/>
    <lineage>
        <taxon>Eukaryota</taxon>
        <taxon>Metazoa</taxon>
        <taxon>Ecdysozoa</taxon>
        <taxon>Arthropoda</taxon>
        <taxon>Hexapoda</taxon>
        <taxon>Collembola</taxon>
        <taxon>Symphypleona</taxon>
        <taxon>Sminthuridae</taxon>
        <taxon>Allacma</taxon>
    </lineage>
</organism>
<keyword evidence="1" id="KW-1133">Transmembrane helix</keyword>
<proteinExistence type="predicted"/>
<evidence type="ECO:0000259" key="2">
    <source>
        <dbReference type="Pfam" id="PF06974"/>
    </source>
</evidence>
<feature type="domain" description="O-acyltransferase WSD1 C-terminal" evidence="2">
    <location>
        <begin position="213"/>
        <end position="353"/>
    </location>
</feature>
<sequence length="361" mass="40584">MHALRGKVAMYFEAKLDEHGLMSATNDILIKPFARERSPWEILIFHGADSKACRSKKQSLVVFRYHHALSDGYSITKLMANVTTGDYFISPLVEQDHAGWKRFLEFLLFPFTGMFVIVAYLQHYIDNNIWSYKVNFRAKKIRDMTYFCSDTISIDKIKQLKNKLGCSFNGIVLAAIAGGIRRHFVTHENHVPPHMHVGLSFPVPGHPAQTLTNHWTAAFIRLPIGLSSSLKRLDEIQKQFKKVETMIISKMPFTGALYGGAFFKDWISFILRNLLKGSTCSMSIFPGPENLQFLTGEKITSGGFLLGPLANQGVSITVVSYNGGLRVFFGAEKSVVCPEDAKQVVSFISNEFDNFLSLKIA</sequence>
<dbReference type="Pfam" id="PF06974">
    <property type="entry name" value="WS_DGAT_C"/>
    <property type="match status" value="1"/>
</dbReference>
<dbReference type="PANTHER" id="PTHR31650">
    <property type="entry name" value="O-ACYLTRANSFERASE (WSD1-LIKE) FAMILY PROTEIN"/>
    <property type="match status" value="1"/>
</dbReference>
<reference evidence="3" key="1">
    <citation type="submission" date="2021-06" db="EMBL/GenBank/DDBJ databases">
        <authorList>
            <person name="Hodson N. C."/>
            <person name="Mongue J. A."/>
            <person name="Jaron S. K."/>
        </authorList>
    </citation>
    <scope>NUCLEOTIDE SEQUENCE</scope>
</reference>
<evidence type="ECO:0000313" key="4">
    <source>
        <dbReference type="Proteomes" id="UP000708208"/>
    </source>
</evidence>
<name>A0A8J2JVC8_9HEXA</name>
<dbReference type="AlphaFoldDB" id="A0A8J2JVC8"/>
<dbReference type="PANTHER" id="PTHR31650:SF1">
    <property type="entry name" value="WAX ESTER SYNTHASE_DIACYLGLYCEROL ACYLTRANSFERASE 4-RELATED"/>
    <property type="match status" value="1"/>
</dbReference>
<feature type="transmembrane region" description="Helical" evidence="1">
    <location>
        <begin position="106"/>
        <end position="125"/>
    </location>
</feature>
<accession>A0A8J2JVC8</accession>
<dbReference type="EMBL" id="CAJVCH010148411">
    <property type="protein sequence ID" value="CAG7727425.1"/>
    <property type="molecule type" value="Genomic_DNA"/>
</dbReference>
<keyword evidence="4" id="KW-1185">Reference proteome</keyword>
<protein>
    <recommendedName>
        <fullName evidence="2">O-acyltransferase WSD1 C-terminal domain-containing protein</fullName>
    </recommendedName>
</protein>
<gene>
    <name evidence="3" type="ORF">AFUS01_LOCUS16269</name>
</gene>
<evidence type="ECO:0000313" key="3">
    <source>
        <dbReference type="EMBL" id="CAG7727425.1"/>
    </source>
</evidence>
<dbReference type="InterPro" id="IPR009721">
    <property type="entry name" value="O-acyltransferase_WSD1_C"/>
</dbReference>
<dbReference type="GO" id="GO:0005886">
    <property type="term" value="C:plasma membrane"/>
    <property type="evidence" value="ECO:0007669"/>
    <property type="project" value="TreeGrafter"/>
</dbReference>
<keyword evidence="1" id="KW-0472">Membrane</keyword>
<dbReference type="Proteomes" id="UP000708208">
    <property type="component" value="Unassembled WGS sequence"/>
</dbReference>
<dbReference type="GO" id="GO:0008374">
    <property type="term" value="F:O-acyltransferase activity"/>
    <property type="evidence" value="ECO:0007669"/>
    <property type="project" value="InterPro"/>
</dbReference>